<accession>A0ABQ8TX21</accession>
<dbReference type="Proteomes" id="UP001148838">
    <property type="component" value="Unassembled WGS sequence"/>
</dbReference>
<protein>
    <submittedName>
        <fullName evidence="1">Uncharacterized protein</fullName>
    </submittedName>
</protein>
<organism evidence="1 2">
    <name type="scientific">Periplaneta americana</name>
    <name type="common">American cockroach</name>
    <name type="synonym">Blatta americana</name>
    <dbReference type="NCBI Taxonomy" id="6978"/>
    <lineage>
        <taxon>Eukaryota</taxon>
        <taxon>Metazoa</taxon>
        <taxon>Ecdysozoa</taxon>
        <taxon>Arthropoda</taxon>
        <taxon>Hexapoda</taxon>
        <taxon>Insecta</taxon>
        <taxon>Pterygota</taxon>
        <taxon>Neoptera</taxon>
        <taxon>Polyneoptera</taxon>
        <taxon>Dictyoptera</taxon>
        <taxon>Blattodea</taxon>
        <taxon>Blattoidea</taxon>
        <taxon>Blattidae</taxon>
        <taxon>Blattinae</taxon>
        <taxon>Periplaneta</taxon>
    </lineage>
</organism>
<evidence type="ECO:0000313" key="1">
    <source>
        <dbReference type="EMBL" id="KAJ4451272.1"/>
    </source>
</evidence>
<dbReference type="EMBL" id="JAJSOF020000001">
    <property type="protein sequence ID" value="KAJ4451272.1"/>
    <property type="molecule type" value="Genomic_DNA"/>
</dbReference>
<reference evidence="1 2" key="1">
    <citation type="journal article" date="2022" name="Allergy">
        <title>Genome assembly and annotation of Periplaneta americana reveal a comprehensive cockroach allergen profile.</title>
        <authorList>
            <person name="Wang L."/>
            <person name="Xiong Q."/>
            <person name="Saelim N."/>
            <person name="Wang L."/>
            <person name="Nong W."/>
            <person name="Wan A.T."/>
            <person name="Shi M."/>
            <person name="Liu X."/>
            <person name="Cao Q."/>
            <person name="Hui J.H.L."/>
            <person name="Sookrung N."/>
            <person name="Leung T.F."/>
            <person name="Tungtrongchitr A."/>
            <person name="Tsui S.K.W."/>
        </authorList>
    </citation>
    <scope>NUCLEOTIDE SEQUENCE [LARGE SCALE GENOMIC DNA]</scope>
    <source>
        <strain evidence="1">PWHHKU_190912</strain>
    </source>
</reference>
<keyword evidence="2" id="KW-1185">Reference proteome</keyword>
<evidence type="ECO:0000313" key="2">
    <source>
        <dbReference type="Proteomes" id="UP001148838"/>
    </source>
</evidence>
<feature type="non-terminal residue" evidence="1">
    <location>
        <position position="1"/>
    </location>
</feature>
<gene>
    <name evidence="1" type="ORF">ANN_02733</name>
</gene>
<name>A0ABQ8TX21_PERAM</name>
<sequence>FTCVQARGSSGGAMAVSEPSTSKKLTFLVEWDEEFFCCKKDDESVKCKFVVIVGEVNCWTTYGALSGDVASSKYKCKGSGHTLYGANMPTSESIPTGNFMSLLLVVLFAGSKKMI</sequence>
<proteinExistence type="predicted"/>
<comment type="caution">
    <text evidence="1">The sequence shown here is derived from an EMBL/GenBank/DDBJ whole genome shotgun (WGS) entry which is preliminary data.</text>
</comment>